<dbReference type="RefSeq" id="WP_257447825.1">
    <property type="nucleotide sequence ID" value="NZ_JANIPJ010000011.1"/>
</dbReference>
<feature type="transmembrane region" description="Helical" evidence="7">
    <location>
        <begin position="196"/>
        <end position="215"/>
    </location>
</feature>
<feature type="domain" description="ABC transmembrane type-1" evidence="8">
    <location>
        <begin position="86"/>
        <end position="275"/>
    </location>
</feature>
<evidence type="ECO:0000256" key="2">
    <source>
        <dbReference type="ARBA" id="ARBA00022448"/>
    </source>
</evidence>
<keyword evidence="3" id="KW-1003">Cell membrane</keyword>
<dbReference type="Pfam" id="PF00528">
    <property type="entry name" value="BPD_transp_1"/>
    <property type="match status" value="1"/>
</dbReference>
<feature type="transmembrane region" description="Helical" evidence="7">
    <location>
        <begin position="155"/>
        <end position="175"/>
    </location>
</feature>
<comment type="subcellular location">
    <subcellularLocation>
        <location evidence="1 7">Cell membrane</location>
        <topology evidence="1 7">Multi-pass membrane protein</topology>
    </subcellularLocation>
</comment>
<comment type="caution">
    <text evidence="9">The sequence shown here is derived from an EMBL/GenBank/DDBJ whole genome shotgun (WGS) entry which is preliminary data.</text>
</comment>
<evidence type="ECO:0000313" key="10">
    <source>
        <dbReference type="Proteomes" id="UP001141950"/>
    </source>
</evidence>
<dbReference type="PANTHER" id="PTHR43744">
    <property type="entry name" value="ABC TRANSPORTER PERMEASE PROTEIN MG189-RELATED-RELATED"/>
    <property type="match status" value="1"/>
</dbReference>
<dbReference type="EMBL" id="JANIPJ010000011">
    <property type="protein sequence ID" value="MCR2805425.1"/>
    <property type="molecule type" value="Genomic_DNA"/>
</dbReference>
<evidence type="ECO:0000256" key="1">
    <source>
        <dbReference type="ARBA" id="ARBA00004651"/>
    </source>
</evidence>
<feature type="transmembrane region" description="Helical" evidence="7">
    <location>
        <begin position="21"/>
        <end position="45"/>
    </location>
</feature>
<feature type="transmembrane region" description="Helical" evidence="7">
    <location>
        <begin position="123"/>
        <end position="143"/>
    </location>
</feature>
<dbReference type="Gene3D" id="1.10.3720.10">
    <property type="entry name" value="MetI-like"/>
    <property type="match status" value="1"/>
</dbReference>
<feature type="transmembrane region" description="Helical" evidence="7">
    <location>
        <begin position="252"/>
        <end position="274"/>
    </location>
</feature>
<feature type="transmembrane region" description="Helical" evidence="7">
    <location>
        <begin position="92"/>
        <end position="111"/>
    </location>
</feature>
<keyword evidence="6 7" id="KW-0472">Membrane</keyword>
<dbReference type="InterPro" id="IPR035906">
    <property type="entry name" value="MetI-like_sf"/>
</dbReference>
<evidence type="ECO:0000259" key="8">
    <source>
        <dbReference type="PROSITE" id="PS50928"/>
    </source>
</evidence>
<keyword evidence="4 7" id="KW-0812">Transmembrane</keyword>
<dbReference type="CDD" id="cd06261">
    <property type="entry name" value="TM_PBP2"/>
    <property type="match status" value="1"/>
</dbReference>
<evidence type="ECO:0000256" key="3">
    <source>
        <dbReference type="ARBA" id="ARBA00022475"/>
    </source>
</evidence>
<keyword evidence="10" id="KW-1185">Reference proteome</keyword>
<accession>A0A9X2MS86</accession>
<keyword evidence="5 7" id="KW-1133">Transmembrane helix</keyword>
<evidence type="ECO:0000256" key="4">
    <source>
        <dbReference type="ARBA" id="ARBA00022692"/>
    </source>
</evidence>
<reference evidence="9" key="1">
    <citation type="submission" date="2022-08" db="EMBL/GenBank/DDBJ databases">
        <title>The genomic sequence of strain Paenibacillus sp. SCIV0701.</title>
        <authorList>
            <person name="Zhao H."/>
        </authorList>
    </citation>
    <scope>NUCLEOTIDE SEQUENCE</scope>
    <source>
        <strain evidence="9">SCIV0701</strain>
    </source>
</reference>
<gene>
    <name evidence="9" type="ORF">NQZ67_16175</name>
</gene>
<organism evidence="9 10">
    <name type="scientific">Paenibacillus soyae</name>
    <dbReference type="NCBI Taxonomy" id="2969249"/>
    <lineage>
        <taxon>Bacteria</taxon>
        <taxon>Bacillati</taxon>
        <taxon>Bacillota</taxon>
        <taxon>Bacilli</taxon>
        <taxon>Bacillales</taxon>
        <taxon>Paenibacillaceae</taxon>
        <taxon>Paenibacillus</taxon>
    </lineage>
</organism>
<dbReference type="AlphaFoldDB" id="A0A9X2MS86"/>
<dbReference type="GO" id="GO:0005886">
    <property type="term" value="C:plasma membrane"/>
    <property type="evidence" value="ECO:0007669"/>
    <property type="project" value="UniProtKB-SubCell"/>
</dbReference>
<evidence type="ECO:0000313" key="9">
    <source>
        <dbReference type="EMBL" id="MCR2805425.1"/>
    </source>
</evidence>
<protein>
    <submittedName>
        <fullName evidence="9">Carbohydrate ABC transporter permease</fullName>
    </submittedName>
</protein>
<dbReference type="InterPro" id="IPR000515">
    <property type="entry name" value="MetI-like"/>
</dbReference>
<dbReference type="Proteomes" id="UP001141950">
    <property type="component" value="Unassembled WGS sequence"/>
</dbReference>
<dbReference type="GO" id="GO:0055085">
    <property type="term" value="P:transmembrane transport"/>
    <property type="evidence" value="ECO:0007669"/>
    <property type="project" value="InterPro"/>
</dbReference>
<sequence length="290" mass="33088">MDPHTVSRIKHLVRRRASLAIGTWVTTVVMLAIGLLMLLPFFWMISTSFKSPGEVFVFPIQWIPETFRLDHHQAVWVGEQSFVHYYYNSVKISVISTAGAVFLSALAAYGFARTSFLGRDIMFFLYLSIMMIPPQILFVPKFMMFNWLGIYNNHLALILPGMFTIFGVFLIRQFFMSIPHEISEAAFIDGAGHVRIFWQIIVPLAKPALATFAILDFSWNWNDYENALIFLIDKQLYTIPLGLQNYILEHNINYNGMMAAASAGILPIIILFLFTQRYIIQGVAQSAVKG</sequence>
<name>A0A9X2MS86_9BACL</name>
<evidence type="ECO:0000256" key="5">
    <source>
        <dbReference type="ARBA" id="ARBA00022989"/>
    </source>
</evidence>
<dbReference type="PROSITE" id="PS50928">
    <property type="entry name" value="ABC_TM1"/>
    <property type="match status" value="1"/>
</dbReference>
<keyword evidence="2 7" id="KW-0813">Transport</keyword>
<dbReference type="SUPFAM" id="SSF161098">
    <property type="entry name" value="MetI-like"/>
    <property type="match status" value="1"/>
</dbReference>
<comment type="similarity">
    <text evidence="7">Belongs to the binding-protein-dependent transport system permease family.</text>
</comment>
<proteinExistence type="inferred from homology"/>
<evidence type="ECO:0000256" key="6">
    <source>
        <dbReference type="ARBA" id="ARBA00023136"/>
    </source>
</evidence>
<dbReference type="PANTHER" id="PTHR43744:SF12">
    <property type="entry name" value="ABC TRANSPORTER PERMEASE PROTEIN MG189-RELATED"/>
    <property type="match status" value="1"/>
</dbReference>
<evidence type="ECO:0000256" key="7">
    <source>
        <dbReference type="RuleBase" id="RU363032"/>
    </source>
</evidence>